<reference evidence="1" key="1">
    <citation type="submission" date="2020-05" db="EMBL/GenBank/DDBJ databases">
        <authorList>
            <person name="Chiriac C."/>
            <person name="Salcher M."/>
            <person name="Ghai R."/>
            <person name="Kavagutti S V."/>
        </authorList>
    </citation>
    <scope>NUCLEOTIDE SEQUENCE</scope>
</reference>
<name>A0A6J7WCB1_9CAUD</name>
<protein>
    <submittedName>
        <fullName evidence="1">Uncharacterized protein</fullName>
    </submittedName>
</protein>
<evidence type="ECO:0000313" key="1">
    <source>
        <dbReference type="EMBL" id="CAB5171023.1"/>
    </source>
</evidence>
<proteinExistence type="predicted"/>
<sequence length="78" mass="8810">MIIRDKMMEDAEMIVDGFNDVAEGETYDVVALALLIFVTEFLAEVAPNKEEAMIGFDGLTRDVAHALKQYYDDTEHSH</sequence>
<gene>
    <name evidence="1" type="ORF">UFOVP155_61</name>
</gene>
<dbReference type="EMBL" id="LR798203">
    <property type="protein sequence ID" value="CAB5171023.1"/>
    <property type="molecule type" value="Genomic_DNA"/>
</dbReference>
<accession>A0A6J7WCB1</accession>
<organism evidence="1">
    <name type="scientific">uncultured Caudovirales phage</name>
    <dbReference type="NCBI Taxonomy" id="2100421"/>
    <lineage>
        <taxon>Viruses</taxon>
        <taxon>Duplodnaviria</taxon>
        <taxon>Heunggongvirae</taxon>
        <taxon>Uroviricota</taxon>
        <taxon>Caudoviricetes</taxon>
        <taxon>Peduoviridae</taxon>
        <taxon>Maltschvirus</taxon>
        <taxon>Maltschvirus maltsch</taxon>
    </lineage>
</organism>